<dbReference type="AlphaFoldDB" id="A0A8R1IU68"/>
<reference evidence="3" key="2">
    <citation type="submission" date="2022-06" db="UniProtKB">
        <authorList>
            <consortium name="EnsemblMetazoa"/>
        </authorList>
    </citation>
    <scope>IDENTIFICATION</scope>
    <source>
        <strain evidence="3">DF5081</strain>
    </source>
</reference>
<evidence type="ECO:0000256" key="1">
    <source>
        <dbReference type="SAM" id="MobiDB-lite"/>
    </source>
</evidence>
<keyword evidence="2" id="KW-1133">Transmembrane helix</keyword>
<dbReference type="Proteomes" id="UP000005237">
    <property type="component" value="Unassembled WGS sequence"/>
</dbReference>
<accession>A0A8R1IU68</accession>
<feature type="region of interest" description="Disordered" evidence="1">
    <location>
        <begin position="59"/>
        <end position="88"/>
    </location>
</feature>
<keyword evidence="2" id="KW-0472">Membrane</keyword>
<evidence type="ECO:0000313" key="3">
    <source>
        <dbReference type="EnsemblMetazoa" id="CJA42348.1"/>
    </source>
</evidence>
<sequence>STSILAWLLSAMVTVMILFFFLSIVNSLAKDYHKRLWDRKRAQNKVEVNRKNVQDLIDEENLKISEEDKEEVEEEEEDVSPTPPSNCPLLLSDGEEFEGVLVVKN</sequence>
<dbReference type="EnsemblMetazoa" id="CJA42348.1">
    <property type="protein sequence ID" value="CJA42348.1"/>
    <property type="gene ID" value="WBGene00218196"/>
</dbReference>
<keyword evidence="2" id="KW-0812">Transmembrane</keyword>
<evidence type="ECO:0000313" key="4">
    <source>
        <dbReference type="Proteomes" id="UP000005237"/>
    </source>
</evidence>
<protein>
    <submittedName>
        <fullName evidence="3">Uncharacterized protein</fullName>
    </submittedName>
</protein>
<organism evidence="3 4">
    <name type="scientific">Caenorhabditis japonica</name>
    <dbReference type="NCBI Taxonomy" id="281687"/>
    <lineage>
        <taxon>Eukaryota</taxon>
        <taxon>Metazoa</taxon>
        <taxon>Ecdysozoa</taxon>
        <taxon>Nematoda</taxon>
        <taxon>Chromadorea</taxon>
        <taxon>Rhabditida</taxon>
        <taxon>Rhabditina</taxon>
        <taxon>Rhabditomorpha</taxon>
        <taxon>Rhabditoidea</taxon>
        <taxon>Rhabditidae</taxon>
        <taxon>Peloderinae</taxon>
        <taxon>Caenorhabditis</taxon>
    </lineage>
</organism>
<evidence type="ECO:0000256" key="2">
    <source>
        <dbReference type="SAM" id="Phobius"/>
    </source>
</evidence>
<proteinExistence type="predicted"/>
<reference evidence="4" key="1">
    <citation type="submission" date="2010-08" db="EMBL/GenBank/DDBJ databases">
        <authorList>
            <consortium name="Caenorhabditis japonica Sequencing Consortium"/>
            <person name="Wilson R.K."/>
        </authorList>
    </citation>
    <scope>NUCLEOTIDE SEQUENCE [LARGE SCALE GENOMIC DNA]</scope>
    <source>
        <strain evidence="4">DF5081</strain>
    </source>
</reference>
<keyword evidence="4" id="KW-1185">Reference proteome</keyword>
<name>A0A8R1IU68_CAEJA</name>
<feature type="transmembrane region" description="Helical" evidence="2">
    <location>
        <begin position="6"/>
        <end position="29"/>
    </location>
</feature>
<feature type="compositionally biased region" description="Acidic residues" evidence="1">
    <location>
        <begin position="67"/>
        <end position="79"/>
    </location>
</feature>